<dbReference type="GO" id="GO:0000977">
    <property type="term" value="F:RNA polymerase II transcription regulatory region sequence-specific DNA binding"/>
    <property type="evidence" value="ECO:0007669"/>
    <property type="project" value="TreeGrafter"/>
</dbReference>
<keyword evidence="3 5" id="KW-0371">Homeobox</keyword>
<feature type="domain" description="Homeobox" evidence="8">
    <location>
        <begin position="116"/>
        <end position="176"/>
    </location>
</feature>
<dbReference type="FunFam" id="1.10.10.60:FF:000182">
    <property type="entry name" value="Paired like homeobox 2B"/>
    <property type="match status" value="1"/>
</dbReference>
<keyword evidence="2 5" id="KW-0238">DNA-binding</keyword>
<keyword evidence="4 5" id="KW-0539">Nucleus</keyword>
<feature type="compositionally biased region" description="Polar residues" evidence="7">
    <location>
        <begin position="236"/>
        <end position="250"/>
    </location>
</feature>
<dbReference type="GO" id="GO:0000981">
    <property type="term" value="F:DNA-binding transcription factor activity, RNA polymerase II-specific"/>
    <property type="evidence" value="ECO:0007669"/>
    <property type="project" value="InterPro"/>
</dbReference>
<proteinExistence type="predicted"/>
<evidence type="ECO:0000256" key="7">
    <source>
        <dbReference type="SAM" id="MobiDB-lite"/>
    </source>
</evidence>
<evidence type="ECO:0000256" key="5">
    <source>
        <dbReference type="PROSITE-ProRule" id="PRU00108"/>
    </source>
</evidence>
<feature type="compositionally biased region" description="Basic and acidic residues" evidence="7">
    <location>
        <begin position="222"/>
        <end position="234"/>
    </location>
</feature>
<sequence length="292" mass="32484">MEYSYLGQNSFDTGNCTLPGMENPLAGCNIPCTYGDSNPFGQMAAQGYRYNGVRSFPPNPSISSASCSMVPRPRDHPQPPVFPTGTSPWLGQSESFTKGLSYKMYQHDAGISPEKRKQRRIRTTFTSAQLKELEKAFAETHYPDIYTREEIAMKTDLTEARVQVWFQNRRAKFRKMERAKQQQQNQSNSTVKQEPSNNSGSNSNNNNNASNSNNNNNNNNTCKDKIIKSEEVKPQTEGTKWNSNASSGKVTPSLSNPPSLPGPYSSVLNSHGHEFHHTSSMEKNVSLAGGIF</sequence>
<comment type="subcellular location">
    <subcellularLocation>
        <location evidence="1 5 6">Nucleus</location>
    </subcellularLocation>
</comment>
<feature type="compositionally biased region" description="Low complexity" evidence="7">
    <location>
        <begin position="252"/>
        <end position="266"/>
    </location>
</feature>
<dbReference type="PANTHER" id="PTHR24329:SF543">
    <property type="entry name" value="FI01017P-RELATED"/>
    <property type="match status" value="1"/>
</dbReference>
<dbReference type="Proteomes" id="UP000694844">
    <property type="component" value="Chromosome 3"/>
</dbReference>
<evidence type="ECO:0000256" key="1">
    <source>
        <dbReference type="ARBA" id="ARBA00004123"/>
    </source>
</evidence>
<dbReference type="InterPro" id="IPR001356">
    <property type="entry name" value="HD"/>
</dbReference>
<evidence type="ECO:0000256" key="6">
    <source>
        <dbReference type="RuleBase" id="RU000682"/>
    </source>
</evidence>
<dbReference type="GO" id="GO:0005634">
    <property type="term" value="C:nucleus"/>
    <property type="evidence" value="ECO:0007669"/>
    <property type="project" value="UniProtKB-SubCell"/>
</dbReference>
<dbReference type="KEGG" id="cvn:111126893"/>
<dbReference type="PANTHER" id="PTHR24329">
    <property type="entry name" value="HOMEOBOX PROTEIN ARISTALESS"/>
    <property type="match status" value="1"/>
</dbReference>
<dbReference type="Gene3D" id="1.10.10.60">
    <property type="entry name" value="Homeodomain-like"/>
    <property type="match status" value="1"/>
</dbReference>
<evidence type="ECO:0000313" key="10">
    <source>
        <dbReference type="RefSeq" id="XP_022327524.1"/>
    </source>
</evidence>
<dbReference type="Pfam" id="PF00046">
    <property type="entry name" value="Homeodomain"/>
    <property type="match status" value="1"/>
</dbReference>
<evidence type="ECO:0000256" key="3">
    <source>
        <dbReference type="ARBA" id="ARBA00023155"/>
    </source>
</evidence>
<organism evidence="9 10">
    <name type="scientific">Crassostrea virginica</name>
    <name type="common">Eastern oyster</name>
    <dbReference type="NCBI Taxonomy" id="6565"/>
    <lineage>
        <taxon>Eukaryota</taxon>
        <taxon>Metazoa</taxon>
        <taxon>Spiralia</taxon>
        <taxon>Lophotrochozoa</taxon>
        <taxon>Mollusca</taxon>
        <taxon>Bivalvia</taxon>
        <taxon>Autobranchia</taxon>
        <taxon>Pteriomorphia</taxon>
        <taxon>Ostreida</taxon>
        <taxon>Ostreoidea</taxon>
        <taxon>Ostreidae</taxon>
        <taxon>Crassostrea</taxon>
    </lineage>
</organism>
<feature type="region of interest" description="Disordered" evidence="7">
    <location>
        <begin position="175"/>
        <end position="271"/>
    </location>
</feature>
<accession>A0A8B8DIV2</accession>
<dbReference type="InterPro" id="IPR009057">
    <property type="entry name" value="Homeodomain-like_sf"/>
</dbReference>
<dbReference type="PROSITE" id="PS00027">
    <property type="entry name" value="HOMEOBOX_1"/>
    <property type="match status" value="1"/>
</dbReference>
<dbReference type="CDD" id="cd00086">
    <property type="entry name" value="homeodomain"/>
    <property type="match status" value="1"/>
</dbReference>
<dbReference type="OrthoDB" id="6159439at2759"/>
<feature type="compositionally biased region" description="Low complexity" evidence="7">
    <location>
        <begin position="196"/>
        <end position="220"/>
    </location>
</feature>
<dbReference type="SMART" id="SM00389">
    <property type="entry name" value="HOX"/>
    <property type="match status" value="1"/>
</dbReference>
<dbReference type="AlphaFoldDB" id="A0A8B8DIV2"/>
<dbReference type="RefSeq" id="XP_022327524.1">
    <property type="nucleotide sequence ID" value="XM_022471816.1"/>
</dbReference>
<dbReference type="SUPFAM" id="SSF46689">
    <property type="entry name" value="Homeodomain-like"/>
    <property type="match status" value="1"/>
</dbReference>
<dbReference type="PROSITE" id="PS50071">
    <property type="entry name" value="HOMEOBOX_2"/>
    <property type="match status" value="1"/>
</dbReference>
<name>A0A8B8DIV2_CRAVI</name>
<protein>
    <submittedName>
        <fullName evidence="10">Paired mesoderm homeobox protein 2A-like</fullName>
    </submittedName>
</protein>
<feature type="compositionally biased region" description="Polar residues" evidence="7">
    <location>
        <begin position="181"/>
        <end position="195"/>
    </location>
</feature>
<dbReference type="InterPro" id="IPR050649">
    <property type="entry name" value="Paired_Homeobox_TFs"/>
</dbReference>
<reference evidence="10" key="1">
    <citation type="submission" date="2025-08" db="UniProtKB">
        <authorList>
            <consortium name="RefSeq"/>
        </authorList>
    </citation>
    <scope>IDENTIFICATION</scope>
    <source>
        <tissue evidence="10">Whole sample</tissue>
    </source>
</reference>
<evidence type="ECO:0000256" key="4">
    <source>
        <dbReference type="ARBA" id="ARBA00023242"/>
    </source>
</evidence>
<dbReference type="GeneID" id="111126893"/>
<feature type="DNA-binding region" description="Homeobox" evidence="5">
    <location>
        <begin position="118"/>
        <end position="177"/>
    </location>
</feature>
<evidence type="ECO:0000259" key="8">
    <source>
        <dbReference type="PROSITE" id="PS50071"/>
    </source>
</evidence>
<gene>
    <name evidence="10" type="primary">LOC111126893</name>
</gene>
<dbReference type="InterPro" id="IPR017970">
    <property type="entry name" value="Homeobox_CS"/>
</dbReference>
<keyword evidence="9" id="KW-1185">Reference proteome</keyword>
<evidence type="ECO:0000313" key="9">
    <source>
        <dbReference type="Proteomes" id="UP000694844"/>
    </source>
</evidence>
<evidence type="ECO:0000256" key="2">
    <source>
        <dbReference type="ARBA" id="ARBA00023125"/>
    </source>
</evidence>